<organism evidence="2 3">
    <name type="scientific">Kaistia geumhonensis</name>
    <dbReference type="NCBI Taxonomy" id="410839"/>
    <lineage>
        <taxon>Bacteria</taxon>
        <taxon>Pseudomonadati</taxon>
        <taxon>Pseudomonadota</taxon>
        <taxon>Alphaproteobacteria</taxon>
        <taxon>Hyphomicrobiales</taxon>
        <taxon>Kaistiaceae</taxon>
        <taxon>Kaistia</taxon>
    </lineage>
</organism>
<keyword evidence="3" id="KW-1185">Reference proteome</keyword>
<comment type="caution">
    <text evidence="2">The sequence shown here is derived from an EMBL/GenBank/DDBJ whole genome shotgun (WGS) entry which is preliminary data.</text>
</comment>
<name>A0ABU0MCA9_9HYPH</name>
<evidence type="ECO:0000313" key="3">
    <source>
        <dbReference type="Proteomes" id="UP001223743"/>
    </source>
</evidence>
<gene>
    <name evidence="2" type="ORF">QO015_004058</name>
</gene>
<proteinExistence type="predicted"/>
<dbReference type="EMBL" id="JAUSWJ010000001">
    <property type="protein sequence ID" value="MDQ0518445.1"/>
    <property type="molecule type" value="Genomic_DNA"/>
</dbReference>
<feature type="transmembrane region" description="Helical" evidence="1">
    <location>
        <begin position="9"/>
        <end position="28"/>
    </location>
</feature>
<accession>A0ABU0MCA9</accession>
<keyword evidence="1" id="KW-0472">Membrane</keyword>
<protein>
    <submittedName>
        <fullName evidence="2">Uncharacterized protein</fullName>
    </submittedName>
</protein>
<evidence type="ECO:0000256" key="1">
    <source>
        <dbReference type="SAM" id="Phobius"/>
    </source>
</evidence>
<keyword evidence="1" id="KW-1133">Transmembrane helix</keyword>
<keyword evidence="1" id="KW-0812">Transmembrane</keyword>
<reference evidence="2 3" key="1">
    <citation type="submission" date="2023-07" db="EMBL/GenBank/DDBJ databases">
        <title>Genomic Encyclopedia of Type Strains, Phase IV (KMG-IV): sequencing the most valuable type-strain genomes for metagenomic binning, comparative biology and taxonomic classification.</title>
        <authorList>
            <person name="Goeker M."/>
        </authorList>
    </citation>
    <scope>NUCLEOTIDE SEQUENCE [LARGE SCALE GENOMIC DNA]</scope>
    <source>
        <strain evidence="2 3">B1-1</strain>
    </source>
</reference>
<sequence>MPMSLARPIQFLAVSAAFLFIAAIVVGAL</sequence>
<evidence type="ECO:0000313" key="2">
    <source>
        <dbReference type="EMBL" id="MDQ0518445.1"/>
    </source>
</evidence>
<dbReference type="Proteomes" id="UP001223743">
    <property type="component" value="Unassembled WGS sequence"/>
</dbReference>